<dbReference type="InterPro" id="IPR036265">
    <property type="entry name" value="HIT-like_sf"/>
</dbReference>
<feature type="coiled-coil region" evidence="2">
    <location>
        <begin position="436"/>
        <end position="463"/>
    </location>
</feature>
<evidence type="ECO:0000256" key="1">
    <source>
        <dbReference type="ARBA" id="ARBA00006795"/>
    </source>
</evidence>
<feature type="region of interest" description="Disordered" evidence="3">
    <location>
        <begin position="255"/>
        <end position="314"/>
    </location>
</feature>
<organism evidence="6 7">
    <name type="scientific">Glutinoglossum americanum</name>
    <dbReference type="NCBI Taxonomy" id="1670608"/>
    <lineage>
        <taxon>Eukaryota</taxon>
        <taxon>Fungi</taxon>
        <taxon>Dikarya</taxon>
        <taxon>Ascomycota</taxon>
        <taxon>Pezizomycotina</taxon>
        <taxon>Geoglossomycetes</taxon>
        <taxon>Geoglossales</taxon>
        <taxon>Geoglossaceae</taxon>
        <taxon>Glutinoglossum</taxon>
    </lineage>
</organism>
<dbReference type="GO" id="GO:0071014">
    <property type="term" value="C:post-mRNA release spliceosomal complex"/>
    <property type="evidence" value="ECO:0007669"/>
    <property type="project" value="TreeGrafter"/>
</dbReference>
<feature type="compositionally biased region" description="Basic residues" evidence="3">
    <location>
        <begin position="29"/>
        <end position="45"/>
    </location>
</feature>
<name>A0A9P8IC40_9PEZI</name>
<comment type="caution">
    <text evidence="6">The sequence shown here is derived from an EMBL/GenBank/DDBJ whole genome shotgun (WGS) entry which is preliminary data.</text>
</comment>
<dbReference type="OrthoDB" id="2113965at2759"/>
<dbReference type="Pfam" id="PF04676">
    <property type="entry name" value="CwfJ_C_2"/>
    <property type="match status" value="1"/>
</dbReference>
<gene>
    <name evidence="6" type="ORF">FGG08_002884</name>
</gene>
<accession>A0A9P8IC40</accession>
<comment type="similarity">
    <text evidence="1">Belongs to the CWF19 family.</text>
</comment>
<dbReference type="EMBL" id="JAGHQL010000047">
    <property type="protein sequence ID" value="KAH0542745.1"/>
    <property type="molecule type" value="Genomic_DNA"/>
</dbReference>
<reference evidence="6" key="1">
    <citation type="submission" date="2021-03" db="EMBL/GenBank/DDBJ databases">
        <title>Comparative genomics and phylogenomic investigation of the class Geoglossomycetes provide insights into ecological specialization and systematics.</title>
        <authorList>
            <person name="Melie T."/>
            <person name="Pirro S."/>
            <person name="Miller A.N."/>
            <person name="Quandt A."/>
        </authorList>
    </citation>
    <scope>NUCLEOTIDE SEQUENCE</scope>
    <source>
        <strain evidence="6">GBOQ0MN5Z8</strain>
    </source>
</reference>
<evidence type="ECO:0000259" key="5">
    <source>
        <dbReference type="Pfam" id="PF04677"/>
    </source>
</evidence>
<dbReference type="SUPFAM" id="SSF54197">
    <property type="entry name" value="HIT-like"/>
    <property type="match status" value="1"/>
</dbReference>
<dbReference type="Gene3D" id="3.30.428.10">
    <property type="entry name" value="HIT-like"/>
    <property type="match status" value="1"/>
</dbReference>
<evidence type="ECO:0000259" key="4">
    <source>
        <dbReference type="Pfam" id="PF04676"/>
    </source>
</evidence>
<dbReference type="Proteomes" id="UP000698800">
    <property type="component" value="Unassembled WGS sequence"/>
</dbReference>
<keyword evidence="2" id="KW-0175">Coiled coil</keyword>
<keyword evidence="7" id="KW-1185">Reference proteome</keyword>
<proteinExistence type="inferred from homology"/>
<feature type="domain" description="Cwf19-like protein C-terminal" evidence="4">
    <location>
        <begin position="597"/>
        <end position="701"/>
    </location>
</feature>
<evidence type="ECO:0000256" key="3">
    <source>
        <dbReference type="SAM" id="MobiDB-lite"/>
    </source>
</evidence>
<feature type="domain" description="Cwf19-like C-terminal" evidence="5">
    <location>
        <begin position="463"/>
        <end position="588"/>
    </location>
</feature>
<protein>
    <recommendedName>
        <fullName evidence="8">Cell cycle control protein cwf19</fullName>
    </recommendedName>
</protein>
<feature type="region of interest" description="Disordered" evidence="3">
    <location>
        <begin position="141"/>
        <end position="160"/>
    </location>
</feature>
<dbReference type="PANTHER" id="PTHR12072">
    <property type="entry name" value="CWF19, CELL CYCLE CONTROL PROTEIN"/>
    <property type="match status" value="1"/>
</dbReference>
<evidence type="ECO:0008006" key="8">
    <source>
        <dbReference type="Google" id="ProtNLM"/>
    </source>
</evidence>
<feature type="compositionally biased region" description="Basic and acidic residues" evidence="3">
    <location>
        <begin position="112"/>
        <end position="130"/>
    </location>
</feature>
<dbReference type="Pfam" id="PF04677">
    <property type="entry name" value="CwfJ_C_1"/>
    <property type="match status" value="1"/>
</dbReference>
<evidence type="ECO:0000256" key="2">
    <source>
        <dbReference type="SAM" id="Coils"/>
    </source>
</evidence>
<dbReference type="InterPro" id="IPR040194">
    <property type="entry name" value="Cwf19-like"/>
</dbReference>
<feature type="compositionally biased region" description="Acidic residues" evidence="3">
    <location>
        <begin position="91"/>
        <end position="100"/>
    </location>
</feature>
<evidence type="ECO:0000313" key="7">
    <source>
        <dbReference type="Proteomes" id="UP000698800"/>
    </source>
</evidence>
<dbReference type="GO" id="GO:0000398">
    <property type="term" value="P:mRNA splicing, via spliceosome"/>
    <property type="evidence" value="ECO:0007669"/>
    <property type="project" value="TreeGrafter"/>
</dbReference>
<sequence>MASERSIKLKFEKEINGGGDRDDKSRERHRDRRRHHHHHHHRSSKHHDDGDDREHRHRHKRSRDSKDGNDDEAEERQKRRHRHSKHKEPQDVEGEEDEWVEKETIPSAPRGDALDKSQKIGEANPKRDAWMEAPSALDIDYTQRGVKKAPEPVAKSHRPDFDLKIHENELNTHLKDLAEGRDISTIITEKPRHEVDYTFGDSGSQWRMTKLKGVYTQAEDTGRPVEDIAIERFGDLRAFDDAREEQLELDRRDTYGKGYVGKGKPSGELFEERKLKTGSQLSSRPGPGGLEDGDTSLPPQGQVLDTGPPATTPYLDQTALNRLKARMMKAKLRGSPDAAKLEVEYNSAAASSLNRKESDVVVLGAMESRMLAGGRKQEIKPVETKRGRERGLVEENEDMSIEDMVREERRTKGQSGGEGQRFAERIAKDAKFDNDLDYLDENAEKLAKRIQKSEINLKNAAINEFQKMNKALDKCPLCHHEDTNTPPIAPVVSLATRVFLTLPTEPELSEGGACIVPIQHRVNLLECDDDEWEEIRNFMKSLTRLYHDQGRDVVFYENAAQPQWRKHAAMEVVPLPYSLGETAPAFFKEAILSSDEEWTQHKKLIDTLSRARTQGLGKLAFRRSLAKEAPYFHVWFELNGGLGHIVEDANRWPKGDLFAREVIGGMLDVEPEVVKRQGRWNRGTDPRTEGFKKRWRKFDWTRVLADG</sequence>
<dbReference type="InterPro" id="IPR006768">
    <property type="entry name" value="Cwf19-like_C_dom-1"/>
</dbReference>
<feature type="region of interest" description="Disordered" evidence="3">
    <location>
        <begin position="1"/>
        <end position="131"/>
    </location>
</feature>
<dbReference type="InterPro" id="IPR006767">
    <property type="entry name" value="Cwf19-like_C_dom-2"/>
</dbReference>
<dbReference type="PANTHER" id="PTHR12072:SF5">
    <property type="entry name" value="CWF19-LIKE PROTEIN 2"/>
    <property type="match status" value="1"/>
</dbReference>
<dbReference type="AlphaFoldDB" id="A0A9P8IC40"/>
<feature type="compositionally biased region" description="Basic and acidic residues" evidence="3">
    <location>
        <begin position="1"/>
        <end position="28"/>
    </location>
</feature>
<evidence type="ECO:0000313" key="6">
    <source>
        <dbReference type="EMBL" id="KAH0542745.1"/>
    </source>
</evidence>